<evidence type="ECO:0000313" key="6">
    <source>
        <dbReference type="Proteomes" id="UP001242480"/>
    </source>
</evidence>
<evidence type="ECO:0000256" key="3">
    <source>
        <dbReference type="ARBA" id="ARBA00023163"/>
    </source>
</evidence>
<dbReference type="PRINTS" id="PR00035">
    <property type="entry name" value="HTHGNTR"/>
</dbReference>
<protein>
    <submittedName>
        <fullName evidence="5">GntR family histidine utilization transcriptional repressor</fullName>
    </submittedName>
</protein>
<keyword evidence="6" id="KW-1185">Reference proteome</keyword>
<name>A0ABU0J6M6_9HYPH</name>
<dbReference type="Gene3D" id="3.40.1410.10">
    <property type="entry name" value="Chorismate lyase-like"/>
    <property type="match status" value="1"/>
</dbReference>
<sequence>MPLYAEIQRGIETKIATGEWGPGTRIPSELELVEIYKCSRMTVNKALSSLAAAGMITRKRKLGSYVAPPRLEEPLMHIQDIRAEILAIDRTYSFEISNRSIRKVTEATDARHVRVPIGTRLLFMEVMHYADSLPFTMETRQINLDVVPQAERLQFKDEPPGSWLLKNVSFSEGEHSIRAISADAMMAKKLQVVERTACISIARRTWLNGDLITFVRLIYPGDRHRFVVRFTPSAPVHGPP</sequence>
<evidence type="ECO:0000313" key="5">
    <source>
        <dbReference type="EMBL" id="MDQ0469894.1"/>
    </source>
</evidence>
<keyword evidence="2" id="KW-0238">DNA-binding</keyword>
<dbReference type="SUPFAM" id="SSF64288">
    <property type="entry name" value="Chorismate lyase-like"/>
    <property type="match status" value="1"/>
</dbReference>
<dbReference type="SMART" id="SM00866">
    <property type="entry name" value="UTRA"/>
    <property type="match status" value="1"/>
</dbReference>
<dbReference type="InterPro" id="IPR000524">
    <property type="entry name" value="Tscrpt_reg_HTH_GntR"/>
</dbReference>
<keyword evidence="3" id="KW-0804">Transcription</keyword>
<reference evidence="5 6" key="1">
    <citation type="submission" date="2023-07" db="EMBL/GenBank/DDBJ databases">
        <title>Genomic Encyclopedia of Type Strains, Phase IV (KMG-IV): sequencing the most valuable type-strain genomes for metagenomic binning, comparative biology and taxonomic classification.</title>
        <authorList>
            <person name="Goeker M."/>
        </authorList>
    </citation>
    <scope>NUCLEOTIDE SEQUENCE [LARGE SCALE GENOMIC DNA]</scope>
    <source>
        <strain evidence="5 6">DSM 19619</strain>
    </source>
</reference>
<dbReference type="InterPro" id="IPR028978">
    <property type="entry name" value="Chorismate_lyase_/UTRA_dom_sf"/>
</dbReference>
<evidence type="ECO:0000256" key="2">
    <source>
        <dbReference type="ARBA" id="ARBA00023125"/>
    </source>
</evidence>
<dbReference type="InterPro" id="IPR050679">
    <property type="entry name" value="Bact_HTH_transcr_reg"/>
</dbReference>
<dbReference type="InterPro" id="IPR036390">
    <property type="entry name" value="WH_DNA-bd_sf"/>
</dbReference>
<evidence type="ECO:0000256" key="1">
    <source>
        <dbReference type="ARBA" id="ARBA00023015"/>
    </source>
</evidence>
<dbReference type="Pfam" id="PF00392">
    <property type="entry name" value="GntR"/>
    <property type="match status" value="1"/>
</dbReference>
<proteinExistence type="predicted"/>
<dbReference type="Pfam" id="PF07702">
    <property type="entry name" value="UTRA"/>
    <property type="match status" value="1"/>
</dbReference>
<keyword evidence="1" id="KW-0805">Transcription regulation</keyword>
<dbReference type="InterPro" id="IPR036388">
    <property type="entry name" value="WH-like_DNA-bd_sf"/>
</dbReference>
<comment type="caution">
    <text evidence="5">The sequence shown here is derived from an EMBL/GenBank/DDBJ whole genome shotgun (WGS) entry which is preliminary data.</text>
</comment>
<dbReference type="RefSeq" id="WP_307273091.1">
    <property type="nucleotide sequence ID" value="NZ_JAUSVX010000004.1"/>
</dbReference>
<dbReference type="Proteomes" id="UP001242480">
    <property type="component" value="Unassembled WGS sequence"/>
</dbReference>
<feature type="domain" description="HTH gntR-type" evidence="4">
    <location>
        <begin position="1"/>
        <end position="69"/>
    </location>
</feature>
<evidence type="ECO:0000259" key="4">
    <source>
        <dbReference type="PROSITE" id="PS50949"/>
    </source>
</evidence>
<gene>
    <name evidence="5" type="ORF">QO011_002910</name>
</gene>
<dbReference type="CDD" id="cd07377">
    <property type="entry name" value="WHTH_GntR"/>
    <property type="match status" value="1"/>
</dbReference>
<dbReference type="SUPFAM" id="SSF46785">
    <property type="entry name" value="Winged helix' DNA-binding domain"/>
    <property type="match status" value="1"/>
</dbReference>
<dbReference type="PROSITE" id="PS50949">
    <property type="entry name" value="HTH_GNTR"/>
    <property type="match status" value="1"/>
</dbReference>
<accession>A0ABU0J6M6</accession>
<dbReference type="PANTHER" id="PTHR44846">
    <property type="entry name" value="MANNOSYL-D-GLYCERATE TRANSPORT/METABOLISM SYSTEM REPRESSOR MNGR-RELATED"/>
    <property type="match status" value="1"/>
</dbReference>
<dbReference type="PANTHER" id="PTHR44846:SF16">
    <property type="entry name" value="TRANSCRIPTIONAL REGULATOR PHNF-RELATED"/>
    <property type="match status" value="1"/>
</dbReference>
<dbReference type="Gene3D" id="1.10.10.10">
    <property type="entry name" value="Winged helix-like DNA-binding domain superfamily/Winged helix DNA-binding domain"/>
    <property type="match status" value="1"/>
</dbReference>
<organism evidence="5 6">
    <name type="scientific">Labrys wisconsinensis</name>
    <dbReference type="NCBI Taxonomy" id="425677"/>
    <lineage>
        <taxon>Bacteria</taxon>
        <taxon>Pseudomonadati</taxon>
        <taxon>Pseudomonadota</taxon>
        <taxon>Alphaproteobacteria</taxon>
        <taxon>Hyphomicrobiales</taxon>
        <taxon>Xanthobacteraceae</taxon>
        <taxon>Labrys</taxon>
    </lineage>
</organism>
<dbReference type="SMART" id="SM00345">
    <property type="entry name" value="HTH_GNTR"/>
    <property type="match status" value="1"/>
</dbReference>
<dbReference type="EMBL" id="JAUSVX010000004">
    <property type="protein sequence ID" value="MDQ0469894.1"/>
    <property type="molecule type" value="Genomic_DNA"/>
</dbReference>
<dbReference type="InterPro" id="IPR011663">
    <property type="entry name" value="UTRA"/>
</dbReference>